<dbReference type="AlphaFoldDB" id="A0A1G8VK87"/>
<evidence type="ECO:0000313" key="4">
    <source>
        <dbReference type="Proteomes" id="UP000198882"/>
    </source>
</evidence>
<dbReference type="NCBIfam" id="TIGR04354">
    <property type="entry name" value="amphi-Trp"/>
    <property type="match status" value="1"/>
</dbReference>
<dbReference type="OrthoDB" id="194858at2157"/>
<organism evidence="3 4">
    <name type="scientific">Natronorubrum texcoconense</name>
    <dbReference type="NCBI Taxonomy" id="1095776"/>
    <lineage>
        <taxon>Archaea</taxon>
        <taxon>Methanobacteriati</taxon>
        <taxon>Methanobacteriota</taxon>
        <taxon>Stenosarchaea group</taxon>
        <taxon>Halobacteria</taxon>
        <taxon>Halobacteriales</taxon>
        <taxon>Natrialbaceae</taxon>
        <taxon>Natronorubrum</taxon>
    </lineage>
</organism>
<dbReference type="EMBL" id="FNFE01000001">
    <property type="protein sequence ID" value="SDJ65600.1"/>
    <property type="molecule type" value="Genomic_DNA"/>
</dbReference>
<gene>
    <name evidence="3" type="ORF">SAMN04515672_1347</name>
</gene>
<proteinExistence type="predicted"/>
<reference evidence="4" key="1">
    <citation type="submission" date="2016-10" db="EMBL/GenBank/DDBJ databases">
        <authorList>
            <person name="Varghese N."/>
            <person name="Submissions S."/>
        </authorList>
    </citation>
    <scope>NUCLEOTIDE SEQUENCE [LARGE SCALE GENOMIC DNA]</scope>
    <source>
        <strain evidence="4">B4,CECT 8067,JCM 17497</strain>
    </source>
</reference>
<feature type="region of interest" description="Disordered" evidence="1">
    <location>
        <begin position="58"/>
        <end position="98"/>
    </location>
</feature>
<dbReference type="Pfam" id="PF20068">
    <property type="entry name" value="Amphi-Trp"/>
    <property type="match status" value="1"/>
</dbReference>
<name>A0A1G8VK87_9EURY</name>
<evidence type="ECO:0000259" key="2">
    <source>
        <dbReference type="Pfam" id="PF20068"/>
    </source>
</evidence>
<dbReference type="InterPro" id="IPR027598">
    <property type="entry name" value="Amphi-Trp_dom"/>
</dbReference>
<dbReference type="Proteomes" id="UP000198882">
    <property type="component" value="Unassembled WGS sequence"/>
</dbReference>
<evidence type="ECO:0000313" key="3">
    <source>
        <dbReference type="EMBL" id="SDJ65600.1"/>
    </source>
</evidence>
<sequence length="98" mass="10624">MPEEVLFKFEQRMERAEIADYLRTVADSLENGESISLEAGGESVTMNPPAQPTFEIKAERETSSSAPDGPGELGLEFELEWDEGEDGEGAGDGTLSIE</sequence>
<feature type="domain" description="Amphi-Trp" evidence="2">
    <location>
        <begin position="1"/>
        <end position="98"/>
    </location>
</feature>
<dbReference type="RefSeq" id="WP_090303766.1">
    <property type="nucleotide sequence ID" value="NZ_FNFE01000001.1"/>
</dbReference>
<feature type="compositionally biased region" description="Acidic residues" evidence="1">
    <location>
        <begin position="75"/>
        <end position="89"/>
    </location>
</feature>
<protein>
    <submittedName>
        <fullName evidence="3">Amphi-Trp domain-containing protein</fullName>
    </submittedName>
</protein>
<accession>A0A1G8VK87</accession>
<evidence type="ECO:0000256" key="1">
    <source>
        <dbReference type="SAM" id="MobiDB-lite"/>
    </source>
</evidence>
<keyword evidence="4" id="KW-1185">Reference proteome</keyword>